<feature type="domain" description="RNA polymerase sigma factor 70 region 4 type 2" evidence="8">
    <location>
        <begin position="145"/>
        <end position="197"/>
    </location>
</feature>
<feature type="domain" description="RNA polymerase sigma-70 region 2" evidence="7">
    <location>
        <begin position="45"/>
        <end position="115"/>
    </location>
</feature>
<keyword evidence="10" id="KW-1185">Reference proteome</keyword>
<dbReference type="Gene3D" id="1.10.1740.10">
    <property type="match status" value="1"/>
</dbReference>
<evidence type="ECO:0000313" key="9">
    <source>
        <dbReference type="EMBL" id="GEJ57733.1"/>
    </source>
</evidence>
<evidence type="ECO:0000256" key="1">
    <source>
        <dbReference type="ARBA" id="ARBA00010641"/>
    </source>
</evidence>
<keyword evidence="2" id="KW-0805">Transcription regulation</keyword>
<protein>
    <recommendedName>
        <fullName evidence="11">RNA polymerase, sigma-24 subunit, ECF subfamily</fullName>
    </recommendedName>
</protein>
<reference evidence="10" key="1">
    <citation type="journal article" date="2020" name="Appl. Environ. Microbiol.">
        <title>Diazotrophic Anaeromyxobacter Isolates from Soils.</title>
        <authorList>
            <person name="Masuda Y."/>
            <person name="Yamanaka H."/>
            <person name="Xu Z.X."/>
            <person name="Shiratori Y."/>
            <person name="Aono T."/>
            <person name="Amachi S."/>
            <person name="Senoo K."/>
            <person name="Itoh H."/>
        </authorList>
    </citation>
    <scope>NUCLEOTIDE SEQUENCE [LARGE SCALE GENOMIC DNA]</scope>
    <source>
        <strain evidence="10">R267</strain>
    </source>
</reference>
<dbReference type="Pfam" id="PF04542">
    <property type="entry name" value="Sigma70_r2"/>
    <property type="match status" value="1"/>
</dbReference>
<dbReference type="GO" id="GO:0016987">
    <property type="term" value="F:sigma factor activity"/>
    <property type="evidence" value="ECO:0007669"/>
    <property type="project" value="UniProtKB-KW"/>
</dbReference>
<dbReference type="InterPro" id="IPR007627">
    <property type="entry name" value="RNA_pol_sigma70_r2"/>
</dbReference>
<dbReference type="SUPFAM" id="SSF88659">
    <property type="entry name" value="Sigma3 and sigma4 domains of RNA polymerase sigma factors"/>
    <property type="match status" value="1"/>
</dbReference>
<dbReference type="GO" id="GO:0006352">
    <property type="term" value="P:DNA-templated transcription initiation"/>
    <property type="evidence" value="ECO:0007669"/>
    <property type="project" value="InterPro"/>
</dbReference>
<dbReference type="InterPro" id="IPR014284">
    <property type="entry name" value="RNA_pol_sigma-70_dom"/>
</dbReference>
<dbReference type="NCBIfam" id="TIGR02937">
    <property type="entry name" value="sigma70-ECF"/>
    <property type="match status" value="1"/>
</dbReference>
<dbReference type="SUPFAM" id="SSF88946">
    <property type="entry name" value="Sigma2 domain of RNA polymerase sigma factors"/>
    <property type="match status" value="1"/>
</dbReference>
<name>A0A7I9VMV4_9BACT</name>
<evidence type="ECO:0000256" key="3">
    <source>
        <dbReference type="ARBA" id="ARBA00023082"/>
    </source>
</evidence>
<dbReference type="Gene3D" id="1.10.10.10">
    <property type="entry name" value="Winged helix-like DNA-binding domain superfamily/Winged helix DNA-binding domain"/>
    <property type="match status" value="1"/>
</dbReference>
<evidence type="ECO:0000259" key="7">
    <source>
        <dbReference type="Pfam" id="PF04542"/>
    </source>
</evidence>
<evidence type="ECO:0000259" key="8">
    <source>
        <dbReference type="Pfam" id="PF08281"/>
    </source>
</evidence>
<accession>A0A7I9VMV4</accession>
<keyword evidence="3" id="KW-0731">Sigma factor</keyword>
<dbReference type="InterPro" id="IPR036388">
    <property type="entry name" value="WH-like_DNA-bd_sf"/>
</dbReference>
<dbReference type="InterPro" id="IPR013324">
    <property type="entry name" value="RNA_pol_sigma_r3/r4-like"/>
</dbReference>
<evidence type="ECO:0000313" key="10">
    <source>
        <dbReference type="Proteomes" id="UP000503640"/>
    </source>
</evidence>
<evidence type="ECO:0000256" key="5">
    <source>
        <dbReference type="ARBA" id="ARBA00023163"/>
    </source>
</evidence>
<evidence type="ECO:0000256" key="2">
    <source>
        <dbReference type="ARBA" id="ARBA00023015"/>
    </source>
</evidence>
<keyword evidence="4" id="KW-0238">DNA-binding</keyword>
<dbReference type="Proteomes" id="UP000503640">
    <property type="component" value="Unassembled WGS sequence"/>
</dbReference>
<gene>
    <name evidence="9" type="ORF">AMYX_24740</name>
</gene>
<dbReference type="InterPro" id="IPR039425">
    <property type="entry name" value="RNA_pol_sigma-70-like"/>
</dbReference>
<evidence type="ECO:0000256" key="4">
    <source>
        <dbReference type="ARBA" id="ARBA00023125"/>
    </source>
</evidence>
<dbReference type="PANTHER" id="PTHR43133:SF8">
    <property type="entry name" value="RNA POLYMERASE SIGMA FACTOR HI_1459-RELATED"/>
    <property type="match status" value="1"/>
</dbReference>
<dbReference type="InterPro" id="IPR013325">
    <property type="entry name" value="RNA_pol_sigma_r2"/>
</dbReference>
<dbReference type="PANTHER" id="PTHR43133">
    <property type="entry name" value="RNA POLYMERASE ECF-TYPE SIGMA FACTO"/>
    <property type="match status" value="1"/>
</dbReference>
<comment type="caution">
    <text evidence="9">The sequence shown here is derived from an EMBL/GenBank/DDBJ whole genome shotgun (WGS) entry which is preliminary data.</text>
</comment>
<proteinExistence type="inferred from homology"/>
<evidence type="ECO:0000256" key="6">
    <source>
        <dbReference type="SAM" id="MobiDB-lite"/>
    </source>
</evidence>
<dbReference type="EMBL" id="BJTG01000005">
    <property type="protein sequence ID" value="GEJ57733.1"/>
    <property type="molecule type" value="Genomic_DNA"/>
</dbReference>
<dbReference type="AlphaFoldDB" id="A0A7I9VMV4"/>
<keyword evidence="5" id="KW-0804">Transcription</keyword>
<evidence type="ECO:0008006" key="11">
    <source>
        <dbReference type="Google" id="ProtNLM"/>
    </source>
</evidence>
<comment type="similarity">
    <text evidence="1">Belongs to the sigma-70 factor family. ECF subfamily.</text>
</comment>
<organism evidence="9 10">
    <name type="scientific">Anaeromyxobacter diazotrophicus</name>
    <dbReference type="NCBI Taxonomy" id="2590199"/>
    <lineage>
        <taxon>Bacteria</taxon>
        <taxon>Pseudomonadati</taxon>
        <taxon>Myxococcota</taxon>
        <taxon>Myxococcia</taxon>
        <taxon>Myxococcales</taxon>
        <taxon>Cystobacterineae</taxon>
        <taxon>Anaeromyxobacteraceae</taxon>
        <taxon>Anaeromyxobacter</taxon>
    </lineage>
</organism>
<dbReference type="Pfam" id="PF08281">
    <property type="entry name" value="Sigma70_r4_2"/>
    <property type="match status" value="1"/>
</dbReference>
<dbReference type="GO" id="GO:0003677">
    <property type="term" value="F:DNA binding"/>
    <property type="evidence" value="ECO:0007669"/>
    <property type="project" value="UniProtKB-KW"/>
</dbReference>
<feature type="region of interest" description="Disordered" evidence="6">
    <location>
        <begin position="1"/>
        <end position="24"/>
    </location>
</feature>
<dbReference type="InterPro" id="IPR013249">
    <property type="entry name" value="RNA_pol_sigma70_r4_t2"/>
</dbReference>
<sequence length="207" mass="22618">MAPEALGVDRSSRTGELAAGPSGPASDAALLQRFAGGEEGALAELFRRHERLVLDLVRRYARTPDDARDLAQRTFVRALQAARGRRLGGREFPFRRWLVRVAVNLAKNHVRDRARLARASVALLATAEPAGPAAIEALEQAERARAVRGAVLRLPRRQREVLTLRVDAELPFAEIAAALGISENAAKVHFHHATRALRASVAPREEP</sequence>